<dbReference type="PANTHER" id="PTHR46564:SF1">
    <property type="entry name" value="TRANSPOSASE"/>
    <property type="match status" value="1"/>
</dbReference>
<keyword evidence="3" id="KW-1185">Reference proteome</keyword>
<reference evidence="2 3" key="1">
    <citation type="journal article" date="2009" name="PLoS Genet.">
        <title>Genomic analysis of the basal lineage fungus Rhizopus oryzae reveals a whole-genome duplication.</title>
        <authorList>
            <person name="Ma L.-J."/>
            <person name="Ibrahim A.S."/>
            <person name="Skory C."/>
            <person name="Grabherr M.G."/>
            <person name="Burger G."/>
            <person name="Butler M."/>
            <person name="Elias M."/>
            <person name="Idnurm A."/>
            <person name="Lang B.F."/>
            <person name="Sone T."/>
            <person name="Abe A."/>
            <person name="Calvo S.E."/>
            <person name="Corrochano L.M."/>
            <person name="Engels R."/>
            <person name="Fu J."/>
            <person name="Hansberg W."/>
            <person name="Kim J.-M."/>
            <person name="Kodira C.D."/>
            <person name="Koehrsen M.J."/>
            <person name="Liu B."/>
            <person name="Miranda-Saavedra D."/>
            <person name="O'Leary S."/>
            <person name="Ortiz-Castellanos L."/>
            <person name="Poulter R."/>
            <person name="Rodriguez-Romero J."/>
            <person name="Ruiz-Herrera J."/>
            <person name="Shen Y.-Q."/>
            <person name="Zeng Q."/>
            <person name="Galagan J."/>
            <person name="Birren B.W."/>
            <person name="Cuomo C.A."/>
            <person name="Wickes B.L."/>
        </authorList>
    </citation>
    <scope>NUCLEOTIDE SEQUENCE [LARGE SCALE GENOMIC DNA]</scope>
    <source>
        <strain evidence="3">RA 99-880 / ATCC MYA-4621 / FGSC 9543 / NRRL 43880</strain>
    </source>
</reference>
<dbReference type="InterPro" id="IPR038717">
    <property type="entry name" value="Tc1-like_DDE_dom"/>
</dbReference>
<dbReference type="GeneID" id="93613784"/>
<dbReference type="PANTHER" id="PTHR46564">
    <property type="entry name" value="TRANSPOSASE"/>
    <property type="match status" value="1"/>
</dbReference>
<dbReference type="InterPro" id="IPR012337">
    <property type="entry name" value="RNaseH-like_sf"/>
</dbReference>
<dbReference type="VEuPathDB" id="FungiDB:RO3G_06813"/>
<proteinExistence type="predicted"/>
<dbReference type="GO" id="GO:0003676">
    <property type="term" value="F:nucleic acid binding"/>
    <property type="evidence" value="ECO:0007669"/>
    <property type="project" value="InterPro"/>
</dbReference>
<dbReference type="STRING" id="246409.I1C0X8"/>
<feature type="domain" description="Tc1-like transposase DDE" evidence="1">
    <location>
        <begin position="2"/>
        <end position="58"/>
    </location>
</feature>
<dbReference type="SUPFAM" id="SSF53098">
    <property type="entry name" value="Ribonuclease H-like"/>
    <property type="match status" value="1"/>
</dbReference>
<dbReference type="Pfam" id="PF13358">
    <property type="entry name" value="DDE_3"/>
    <property type="match status" value="1"/>
</dbReference>
<dbReference type="InParanoid" id="I1C0X8"/>
<dbReference type="EMBL" id="CH476736">
    <property type="protein sequence ID" value="EIE82108.1"/>
    <property type="molecule type" value="Genomic_DNA"/>
</dbReference>
<dbReference type="AlphaFoldDB" id="I1C0X8"/>
<evidence type="ECO:0000313" key="2">
    <source>
        <dbReference type="EMBL" id="EIE82108.1"/>
    </source>
</evidence>
<gene>
    <name evidence="2" type="ORF">RO3G_06813</name>
</gene>
<dbReference type="Proteomes" id="UP000009138">
    <property type="component" value="Unassembled WGS sequence"/>
</dbReference>
<dbReference type="InterPro" id="IPR036397">
    <property type="entry name" value="RNaseH_sf"/>
</dbReference>
<organism evidence="2 3">
    <name type="scientific">Rhizopus delemar (strain RA 99-880 / ATCC MYA-4621 / FGSC 9543 / NRRL 43880)</name>
    <name type="common">Mucormycosis agent</name>
    <name type="synonym">Rhizopus arrhizus var. delemar</name>
    <dbReference type="NCBI Taxonomy" id="246409"/>
    <lineage>
        <taxon>Eukaryota</taxon>
        <taxon>Fungi</taxon>
        <taxon>Fungi incertae sedis</taxon>
        <taxon>Mucoromycota</taxon>
        <taxon>Mucoromycotina</taxon>
        <taxon>Mucoromycetes</taxon>
        <taxon>Mucorales</taxon>
        <taxon>Mucorineae</taxon>
        <taxon>Rhizopodaceae</taxon>
        <taxon>Rhizopus</taxon>
    </lineage>
</organism>
<name>I1C0X8_RHIO9</name>
<protein>
    <recommendedName>
        <fullName evidence="1">Tc1-like transposase DDE domain-containing protein</fullName>
    </recommendedName>
</protein>
<dbReference type="Gene3D" id="3.30.420.10">
    <property type="entry name" value="Ribonuclease H-like superfamily/Ribonuclease H"/>
    <property type="match status" value="1"/>
</dbReference>
<sequence length="94" mass="10863">MDKYPEMKGHYLVMDNAPIHSSTDIGKYIHSRGYRYVYLPPYSPELNPIEQFWSVVKNLAPHLTPPYSTLLQTVANQRSAFLTLLHLTPPYSKL</sequence>
<evidence type="ECO:0000259" key="1">
    <source>
        <dbReference type="Pfam" id="PF13358"/>
    </source>
</evidence>
<dbReference type="RefSeq" id="XP_067517504.1">
    <property type="nucleotide sequence ID" value="XM_067661403.1"/>
</dbReference>
<evidence type="ECO:0000313" key="3">
    <source>
        <dbReference type="Proteomes" id="UP000009138"/>
    </source>
</evidence>
<accession>I1C0X8</accession>